<dbReference type="OrthoDB" id="7584044at2"/>
<dbReference type="InterPro" id="IPR014710">
    <property type="entry name" value="RmlC-like_jellyroll"/>
</dbReference>
<sequence length="251" mass="27999">MVTRAVSVRRSTSASGELAALRNLTAMTRLSEEERALVRRLCVFQEVVPAGQPFDPDGRAASPRLILSGWACRQRILADGQRQIFGFLLPGDSVGLSLEPRPLDETSTVALTRVEYVDALMLREILALQDPRHERLRRALATSRRYEEACLLNHVVRLGRHSAQARLGHLLLELRDRLQRAGLCTGDRMHLPLTQETLADALGLSLVHVSRTLGQMRRGRLIAMQNGWVTLLDEAYLRAACDYGAEAPLLH</sequence>
<name>A0A494RDC5_9CAUL</name>
<dbReference type="InterPro" id="IPR012318">
    <property type="entry name" value="HTH_CRP"/>
</dbReference>
<dbReference type="Gene3D" id="1.10.10.10">
    <property type="entry name" value="Winged helix-like DNA-binding domain superfamily/Winged helix DNA-binding domain"/>
    <property type="match status" value="1"/>
</dbReference>
<accession>A0A494RDC5</accession>
<proteinExistence type="predicted"/>
<keyword evidence="3" id="KW-0804">Transcription</keyword>
<dbReference type="SUPFAM" id="SSF46785">
    <property type="entry name" value="Winged helix' DNA-binding domain"/>
    <property type="match status" value="1"/>
</dbReference>
<reference evidence="5 6" key="1">
    <citation type="submission" date="2018-10" db="EMBL/GenBank/DDBJ databases">
        <title>Complete genome sequence of Brevundimonas naejangsanensis BRV3.</title>
        <authorList>
            <person name="Berrios L."/>
            <person name="Ely B."/>
        </authorList>
    </citation>
    <scope>NUCLEOTIDE SEQUENCE [LARGE SCALE GENOMIC DNA]</scope>
    <source>
        <strain evidence="5 6">BRV3</strain>
    </source>
</reference>
<dbReference type="InterPro" id="IPR036390">
    <property type="entry name" value="WH_DNA-bd_sf"/>
</dbReference>
<dbReference type="GO" id="GO:0006355">
    <property type="term" value="P:regulation of DNA-templated transcription"/>
    <property type="evidence" value="ECO:0007669"/>
    <property type="project" value="InterPro"/>
</dbReference>
<dbReference type="PROSITE" id="PS51063">
    <property type="entry name" value="HTH_CRP_2"/>
    <property type="match status" value="1"/>
</dbReference>
<evidence type="ECO:0000256" key="3">
    <source>
        <dbReference type="ARBA" id="ARBA00023163"/>
    </source>
</evidence>
<keyword evidence="1" id="KW-0805">Transcription regulation</keyword>
<dbReference type="SMART" id="SM00419">
    <property type="entry name" value="HTH_CRP"/>
    <property type="match status" value="1"/>
</dbReference>
<dbReference type="InterPro" id="IPR036388">
    <property type="entry name" value="WH-like_DNA-bd_sf"/>
</dbReference>
<dbReference type="Gene3D" id="2.60.120.10">
    <property type="entry name" value="Jelly Rolls"/>
    <property type="match status" value="1"/>
</dbReference>
<protein>
    <submittedName>
        <fullName evidence="5">Crp/Fnr family transcriptional regulator</fullName>
    </submittedName>
</protein>
<feature type="domain" description="HTH crp-type" evidence="4">
    <location>
        <begin position="161"/>
        <end position="235"/>
    </location>
</feature>
<evidence type="ECO:0000256" key="1">
    <source>
        <dbReference type="ARBA" id="ARBA00023015"/>
    </source>
</evidence>
<dbReference type="AlphaFoldDB" id="A0A494RDC5"/>
<dbReference type="InterPro" id="IPR018490">
    <property type="entry name" value="cNMP-bd_dom_sf"/>
</dbReference>
<keyword evidence="6" id="KW-1185">Reference proteome</keyword>
<evidence type="ECO:0000259" key="4">
    <source>
        <dbReference type="PROSITE" id="PS51063"/>
    </source>
</evidence>
<gene>
    <name evidence="5" type="ORF">D8I30_03355</name>
</gene>
<dbReference type="GO" id="GO:0003677">
    <property type="term" value="F:DNA binding"/>
    <property type="evidence" value="ECO:0007669"/>
    <property type="project" value="UniProtKB-KW"/>
</dbReference>
<dbReference type="Proteomes" id="UP000276984">
    <property type="component" value="Chromosome"/>
</dbReference>
<dbReference type="EMBL" id="CP032707">
    <property type="protein sequence ID" value="AYG94328.1"/>
    <property type="molecule type" value="Genomic_DNA"/>
</dbReference>
<evidence type="ECO:0000256" key="2">
    <source>
        <dbReference type="ARBA" id="ARBA00023125"/>
    </source>
</evidence>
<organism evidence="5 6">
    <name type="scientific">Brevundimonas naejangsanensis</name>
    <dbReference type="NCBI Taxonomy" id="588932"/>
    <lineage>
        <taxon>Bacteria</taxon>
        <taxon>Pseudomonadati</taxon>
        <taxon>Pseudomonadota</taxon>
        <taxon>Alphaproteobacteria</taxon>
        <taxon>Caulobacterales</taxon>
        <taxon>Caulobacteraceae</taxon>
        <taxon>Brevundimonas</taxon>
    </lineage>
</organism>
<keyword evidence="2" id="KW-0238">DNA-binding</keyword>
<evidence type="ECO:0000313" key="6">
    <source>
        <dbReference type="Proteomes" id="UP000276984"/>
    </source>
</evidence>
<evidence type="ECO:0000313" key="5">
    <source>
        <dbReference type="EMBL" id="AYG94328.1"/>
    </source>
</evidence>
<dbReference type="SUPFAM" id="SSF51206">
    <property type="entry name" value="cAMP-binding domain-like"/>
    <property type="match status" value="1"/>
</dbReference>
<dbReference type="Pfam" id="PF13545">
    <property type="entry name" value="HTH_Crp_2"/>
    <property type="match status" value="1"/>
</dbReference>